<dbReference type="Proteomes" id="UP000821845">
    <property type="component" value="Chromosome 9"/>
</dbReference>
<reference evidence="1" key="1">
    <citation type="submission" date="2020-05" db="EMBL/GenBank/DDBJ databases">
        <title>Large-scale comparative analyses of tick genomes elucidate their genetic diversity and vector capacities.</title>
        <authorList>
            <person name="Jia N."/>
            <person name="Wang J."/>
            <person name="Shi W."/>
            <person name="Du L."/>
            <person name="Sun Y."/>
            <person name="Zhan W."/>
            <person name="Jiang J."/>
            <person name="Wang Q."/>
            <person name="Zhang B."/>
            <person name="Ji P."/>
            <person name="Sakyi L.B."/>
            <person name="Cui X."/>
            <person name="Yuan T."/>
            <person name="Jiang B."/>
            <person name="Yang W."/>
            <person name="Lam T.T.-Y."/>
            <person name="Chang Q."/>
            <person name="Ding S."/>
            <person name="Wang X."/>
            <person name="Zhu J."/>
            <person name="Ruan X."/>
            <person name="Zhao L."/>
            <person name="Wei J."/>
            <person name="Que T."/>
            <person name="Du C."/>
            <person name="Cheng J."/>
            <person name="Dai P."/>
            <person name="Han X."/>
            <person name="Huang E."/>
            <person name="Gao Y."/>
            <person name="Liu J."/>
            <person name="Shao H."/>
            <person name="Ye R."/>
            <person name="Li L."/>
            <person name="Wei W."/>
            <person name="Wang X."/>
            <person name="Wang C."/>
            <person name="Yang T."/>
            <person name="Huo Q."/>
            <person name="Li W."/>
            <person name="Guo W."/>
            <person name="Chen H."/>
            <person name="Zhou L."/>
            <person name="Ni X."/>
            <person name="Tian J."/>
            <person name="Zhou Y."/>
            <person name="Sheng Y."/>
            <person name="Liu T."/>
            <person name="Pan Y."/>
            <person name="Xia L."/>
            <person name="Li J."/>
            <person name="Zhao F."/>
            <person name="Cao W."/>
        </authorList>
    </citation>
    <scope>NUCLEOTIDE SEQUENCE</scope>
    <source>
        <strain evidence="1">Hyas-2018</strain>
    </source>
</reference>
<keyword evidence="2" id="KW-1185">Reference proteome</keyword>
<organism evidence="1 2">
    <name type="scientific">Hyalomma asiaticum</name>
    <name type="common">Tick</name>
    <dbReference type="NCBI Taxonomy" id="266040"/>
    <lineage>
        <taxon>Eukaryota</taxon>
        <taxon>Metazoa</taxon>
        <taxon>Ecdysozoa</taxon>
        <taxon>Arthropoda</taxon>
        <taxon>Chelicerata</taxon>
        <taxon>Arachnida</taxon>
        <taxon>Acari</taxon>
        <taxon>Parasitiformes</taxon>
        <taxon>Ixodida</taxon>
        <taxon>Ixodoidea</taxon>
        <taxon>Ixodidae</taxon>
        <taxon>Hyalomminae</taxon>
        <taxon>Hyalomma</taxon>
    </lineage>
</organism>
<proteinExistence type="predicted"/>
<gene>
    <name evidence="1" type="ORF">HPB50_000153</name>
</gene>
<accession>A0ACB7RGP7</accession>
<protein>
    <submittedName>
        <fullName evidence="1">Uncharacterized protein</fullName>
    </submittedName>
</protein>
<name>A0ACB7RGP7_HYAAI</name>
<comment type="caution">
    <text evidence="1">The sequence shown here is derived from an EMBL/GenBank/DDBJ whole genome shotgun (WGS) entry which is preliminary data.</text>
</comment>
<evidence type="ECO:0000313" key="1">
    <source>
        <dbReference type="EMBL" id="KAH6921436.1"/>
    </source>
</evidence>
<evidence type="ECO:0000313" key="2">
    <source>
        <dbReference type="Proteomes" id="UP000821845"/>
    </source>
</evidence>
<dbReference type="EMBL" id="CM023489">
    <property type="protein sequence ID" value="KAH6921436.1"/>
    <property type="molecule type" value="Genomic_DNA"/>
</dbReference>
<sequence length="324" mass="36439">MRSICDIVKLSFHLIVLMTLAAPLFLAWSAWRLFTGLMALPHHVYQVGDDMVFHLCQRLMIMLLEGVVGVKVLFHGDIGDIVQRKERAFYIVNHQSTFDWIAVNLLAERTGCTGNLRFIVKQTIQSLPLIGFYFHQSSVVLFPEGNRFIPGRMDVIKKSTEFAVSQGLPVPRHHLMPRTRGFVITVEQMRGNLDAVYCVTIIYGGTKMPHGGRRAAPNICDLFTGKCGSVHMHIKRTPIDKLPDDDNGLKKLLTAYYESDETPPELQNPVYVPCEHVQSKFVSVATVFTVSCLLLTSGGRACVWMTWLYGSIFGYSWLGMNSVA</sequence>